<name>A0A426YFT8_ENSVE</name>
<feature type="region of interest" description="Disordered" evidence="6">
    <location>
        <begin position="302"/>
        <end position="329"/>
    </location>
</feature>
<evidence type="ECO:0000256" key="3">
    <source>
        <dbReference type="ARBA" id="ARBA00022679"/>
    </source>
</evidence>
<comment type="caution">
    <text evidence="7">The sequence shown here is derived from an EMBL/GenBank/DDBJ whole genome shotgun (WGS) entry which is preliminary data.</text>
</comment>
<dbReference type="EMBL" id="AMZH03012691">
    <property type="protein sequence ID" value="RRT50573.1"/>
    <property type="molecule type" value="Genomic_DNA"/>
</dbReference>
<reference evidence="7 8" key="1">
    <citation type="journal article" date="2014" name="Agronomy (Basel)">
        <title>A Draft Genome Sequence for Ensete ventricosum, the Drought-Tolerant Tree Against Hunger.</title>
        <authorList>
            <person name="Harrison J."/>
            <person name="Moore K.A."/>
            <person name="Paszkiewicz K."/>
            <person name="Jones T."/>
            <person name="Grant M."/>
            <person name="Ambacheew D."/>
            <person name="Muzemil S."/>
            <person name="Studholme D.J."/>
        </authorList>
    </citation>
    <scope>NUCLEOTIDE SEQUENCE [LARGE SCALE GENOMIC DNA]</scope>
</reference>
<gene>
    <name evidence="7" type="ORF">B296_00026105</name>
</gene>
<evidence type="ECO:0000313" key="7">
    <source>
        <dbReference type="EMBL" id="RRT50573.1"/>
    </source>
</evidence>
<evidence type="ECO:0000256" key="6">
    <source>
        <dbReference type="SAM" id="MobiDB-lite"/>
    </source>
</evidence>
<organism evidence="7 8">
    <name type="scientific">Ensete ventricosum</name>
    <name type="common">Abyssinian banana</name>
    <name type="synonym">Musa ensete</name>
    <dbReference type="NCBI Taxonomy" id="4639"/>
    <lineage>
        <taxon>Eukaryota</taxon>
        <taxon>Viridiplantae</taxon>
        <taxon>Streptophyta</taxon>
        <taxon>Embryophyta</taxon>
        <taxon>Tracheophyta</taxon>
        <taxon>Spermatophyta</taxon>
        <taxon>Magnoliopsida</taxon>
        <taxon>Liliopsida</taxon>
        <taxon>Zingiberales</taxon>
        <taxon>Musaceae</taxon>
        <taxon>Ensete</taxon>
    </lineage>
</organism>
<evidence type="ECO:0000256" key="2">
    <source>
        <dbReference type="ARBA" id="ARBA00022676"/>
    </source>
</evidence>
<dbReference type="GO" id="GO:0016020">
    <property type="term" value="C:membrane"/>
    <property type="evidence" value="ECO:0007669"/>
    <property type="project" value="UniProtKB-SubCell"/>
</dbReference>
<comment type="subcellular location">
    <subcellularLocation>
        <location evidence="1">Membrane</location>
        <topology evidence="1">Single-pass type II membrane protein</topology>
    </subcellularLocation>
</comment>
<dbReference type="PANTHER" id="PTHR31042:SF3">
    <property type="entry name" value="OS08G0110400 PROTEIN"/>
    <property type="match status" value="1"/>
</dbReference>
<evidence type="ECO:0000256" key="1">
    <source>
        <dbReference type="ARBA" id="ARBA00004606"/>
    </source>
</evidence>
<evidence type="ECO:0000256" key="4">
    <source>
        <dbReference type="ARBA" id="ARBA00023136"/>
    </source>
</evidence>
<evidence type="ECO:0000313" key="8">
    <source>
        <dbReference type="Proteomes" id="UP000287651"/>
    </source>
</evidence>
<feature type="compositionally biased region" description="Low complexity" evidence="6">
    <location>
        <begin position="302"/>
        <end position="320"/>
    </location>
</feature>
<dbReference type="AlphaFoldDB" id="A0A426YFT8"/>
<protein>
    <submittedName>
        <fullName evidence="7">Uncharacterized protein</fullName>
    </submittedName>
</protein>
<dbReference type="InterPro" id="IPR003406">
    <property type="entry name" value="Glyco_trans_14"/>
</dbReference>
<dbReference type="GO" id="GO:0016757">
    <property type="term" value="F:glycosyltransferase activity"/>
    <property type="evidence" value="ECO:0007669"/>
    <property type="project" value="UniProtKB-KW"/>
</dbReference>
<evidence type="ECO:0000256" key="5">
    <source>
        <dbReference type="ARBA" id="ARBA00023180"/>
    </source>
</evidence>
<keyword evidence="5" id="KW-0325">Glycoprotein</keyword>
<dbReference type="Proteomes" id="UP000287651">
    <property type="component" value="Unassembled WGS sequence"/>
</dbReference>
<keyword evidence="4" id="KW-0472">Membrane</keyword>
<keyword evidence="2" id="KW-0328">Glycosyltransferase</keyword>
<dbReference type="PANTHER" id="PTHR31042">
    <property type="entry name" value="CORE-2/I-BRANCHING BETA-1,6-N-ACETYLGLUCOSAMINYLTRANSFERASE FAMILY PROTEIN-RELATED"/>
    <property type="match status" value="1"/>
</dbReference>
<proteinExistence type="predicted"/>
<sequence length="392" mass="43941">MLIYFPMLFLQEVSWGSVTLVDAEKRLLANALLDFSNERFVLLSESCIPVYNFPTVYEYLIKSAHSFVESYDENSQQGRGRYSRRMFPTITLHQWRKGSEWFELNRELAVSVVADFKYYSIFGKYCKPSCYPDEHYIPTFLNMFHGSLNANRTVTWVDWSRGGPHPATYGAPNITPDFIQSIRNNGTSCMYNSRPTSMNQKTESTSLRAFLGGCTPCGAVQYNPRRPEFGLLLCVSSRCHVGTDTVIVLTPRGYLPSANPAQPVGLLLIATHLDLGCAGGRKLGESTMDERIPSPAYFQYSPSGVHSSPSPHHSIRSPASSDRERSATPPPCCAFRLTSIMWEAGGGPVVLDSAGDMWSAVHELTLGWLTWILLWNWVLLTWGHNLPSSNRT</sequence>
<dbReference type="Pfam" id="PF02485">
    <property type="entry name" value="Branch"/>
    <property type="match status" value="1"/>
</dbReference>
<dbReference type="InterPro" id="IPR044174">
    <property type="entry name" value="BC10-like"/>
</dbReference>
<accession>A0A426YFT8</accession>
<keyword evidence="3" id="KW-0808">Transferase</keyword>